<dbReference type="InterPro" id="IPR014729">
    <property type="entry name" value="Rossmann-like_a/b/a_fold"/>
</dbReference>
<evidence type="ECO:0000256" key="1">
    <source>
        <dbReference type="ARBA" id="ARBA00005187"/>
    </source>
</evidence>
<evidence type="ECO:0000259" key="6">
    <source>
        <dbReference type="Pfam" id="PF00733"/>
    </source>
</evidence>
<comment type="catalytic activity">
    <reaction evidence="4">
        <text>L-aspartate + L-glutamine + ATP + H2O = L-asparagine + L-glutamate + AMP + diphosphate + H(+)</text>
        <dbReference type="Rhea" id="RHEA:12228"/>
        <dbReference type="ChEBI" id="CHEBI:15377"/>
        <dbReference type="ChEBI" id="CHEBI:15378"/>
        <dbReference type="ChEBI" id="CHEBI:29985"/>
        <dbReference type="ChEBI" id="CHEBI:29991"/>
        <dbReference type="ChEBI" id="CHEBI:30616"/>
        <dbReference type="ChEBI" id="CHEBI:33019"/>
        <dbReference type="ChEBI" id="CHEBI:58048"/>
        <dbReference type="ChEBI" id="CHEBI:58359"/>
        <dbReference type="ChEBI" id="CHEBI:456215"/>
        <dbReference type="EC" id="6.3.5.4"/>
    </reaction>
</comment>
<dbReference type="GO" id="GO:0006529">
    <property type="term" value="P:asparagine biosynthetic process"/>
    <property type="evidence" value="ECO:0007669"/>
    <property type="project" value="UniProtKB-KW"/>
</dbReference>
<dbReference type="Gene3D" id="3.60.20.10">
    <property type="entry name" value="Glutamine Phosphoribosylpyrophosphate, subunit 1, domain 1"/>
    <property type="match status" value="1"/>
</dbReference>
<sequence length="665" mass="71281">MTPQTWTPPATTSRRTKEVARTGLVRATSSRRGAGQQMTPTATRRCFVGWAGPDPHPPRTPANSSVVWNGAKPLWTVGDWRPDEVAVVAVPQARAAFLGTCLATDDELRSALHDVMAGQGFDALQALPGSYAVVLDDGHRLHVITDRAGLHPVFHTDLAGSTLFASDALMAASVHHRNLAEAVNPLVVAAWLYLPDLLEPRGQDSVFRRVGRVGAAQVLTMTPYHSPQFRQLPLKQGSRSIGEAAPMLAEALVKAVGWRVDRASQVSTDLSGGLDSSSCAVLAAQAGAAPLAVTYADPRSVNDEDVQFASSVASAEPGLRHLVIIGRIATLPFTDMQSIPICDEPSLDALIIARTRHRLGPALEHRSECHLTGGGGDVVLTAPGLTYLGDLARAGHRSLRHEASGWARLRHHPARHVRKAATRLARTSWTATIRTLADQLVNPHLVATARRGLDSQLAWAVLSPCAAWGTLRMRQALAARLTAAAVVSSSEGVQPDSADGAAWRAVQWHGAATRGFHQVARTWGLVVHSPFLDSQVIDACLAVPAGERTTVDKPKPLLAAALDDRLPPGLLERRTKGDYSTCEYQGLRANADTLRALLAKPLLSELDILIPEGPRDALQVGLAGASAPLGALGSVIATEIWLHALHNLDPTDWWHTPRTREERPR</sequence>
<keyword evidence="3" id="KW-0061">Asparagine biosynthesis</keyword>
<dbReference type="EC" id="6.3.5.4" evidence="2"/>
<gene>
    <name evidence="7" type="ORF">FKR81_37565</name>
</gene>
<keyword evidence="3" id="KW-0028">Amino-acid biosynthesis</keyword>
<feature type="region of interest" description="Disordered" evidence="5">
    <location>
        <begin position="1"/>
        <end position="20"/>
    </location>
</feature>
<dbReference type="GO" id="GO:0004066">
    <property type="term" value="F:asparagine synthase (glutamine-hydrolyzing) activity"/>
    <property type="evidence" value="ECO:0007669"/>
    <property type="project" value="UniProtKB-EC"/>
</dbReference>
<evidence type="ECO:0000256" key="4">
    <source>
        <dbReference type="ARBA" id="ARBA00048741"/>
    </source>
</evidence>
<name>A0A563EHV0_9PSEU</name>
<dbReference type="SUPFAM" id="SSF56235">
    <property type="entry name" value="N-terminal nucleophile aminohydrolases (Ntn hydrolases)"/>
    <property type="match status" value="1"/>
</dbReference>
<protein>
    <recommendedName>
        <fullName evidence="2">asparagine synthase (glutamine-hydrolyzing)</fullName>
        <ecNumber evidence="2">6.3.5.4</ecNumber>
    </recommendedName>
</protein>
<dbReference type="PANTHER" id="PTHR43284:SF1">
    <property type="entry name" value="ASPARAGINE SYNTHETASE"/>
    <property type="match status" value="1"/>
</dbReference>
<feature type="compositionally biased region" description="Polar residues" evidence="5">
    <location>
        <begin position="1"/>
        <end position="13"/>
    </location>
</feature>
<dbReference type="Gene3D" id="3.40.50.620">
    <property type="entry name" value="HUPs"/>
    <property type="match status" value="2"/>
</dbReference>
<dbReference type="InterPro" id="IPR029055">
    <property type="entry name" value="Ntn_hydrolases_N"/>
</dbReference>
<dbReference type="OrthoDB" id="7053173at2"/>
<dbReference type="InterPro" id="IPR001962">
    <property type="entry name" value="Asn_synthase"/>
</dbReference>
<dbReference type="NCBIfam" id="NF033561">
    <property type="entry name" value="macrolact_Ik_Al"/>
    <property type="match status" value="1"/>
</dbReference>
<evidence type="ECO:0000256" key="2">
    <source>
        <dbReference type="ARBA" id="ARBA00012737"/>
    </source>
</evidence>
<dbReference type="SUPFAM" id="SSF52402">
    <property type="entry name" value="Adenine nucleotide alpha hydrolases-like"/>
    <property type="match status" value="1"/>
</dbReference>
<evidence type="ECO:0000256" key="3">
    <source>
        <dbReference type="ARBA" id="ARBA00022888"/>
    </source>
</evidence>
<comment type="caution">
    <text evidence="7">The sequence shown here is derived from an EMBL/GenBank/DDBJ whole genome shotgun (WGS) entry which is preliminary data.</text>
</comment>
<dbReference type="EMBL" id="VOBR01000036">
    <property type="protein sequence ID" value="TWP46078.1"/>
    <property type="molecule type" value="Genomic_DNA"/>
</dbReference>
<accession>A0A563EHV0</accession>
<evidence type="ECO:0000313" key="7">
    <source>
        <dbReference type="EMBL" id="TWP46078.1"/>
    </source>
</evidence>
<dbReference type="AlphaFoldDB" id="A0A563EHV0"/>
<dbReference type="InterPro" id="IPR051786">
    <property type="entry name" value="ASN_synthetase/amidase"/>
</dbReference>
<dbReference type="Pfam" id="PF00733">
    <property type="entry name" value="Asn_synthase"/>
    <property type="match status" value="1"/>
</dbReference>
<evidence type="ECO:0000313" key="8">
    <source>
        <dbReference type="Proteomes" id="UP000316639"/>
    </source>
</evidence>
<proteinExistence type="predicted"/>
<evidence type="ECO:0000256" key="5">
    <source>
        <dbReference type="SAM" id="MobiDB-lite"/>
    </source>
</evidence>
<keyword evidence="8" id="KW-1185">Reference proteome</keyword>
<dbReference type="Proteomes" id="UP000316639">
    <property type="component" value="Unassembled WGS sequence"/>
</dbReference>
<reference evidence="7 8" key="1">
    <citation type="submission" date="2019-07" db="EMBL/GenBank/DDBJ databases">
        <title>Lentzea xizangensis sp. nov., isolated from Qinghai-Tibetan Plateau Soils.</title>
        <authorList>
            <person name="Huang J."/>
        </authorList>
    </citation>
    <scope>NUCLEOTIDE SEQUENCE [LARGE SCALE GENOMIC DNA]</scope>
    <source>
        <strain evidence="7 8">FXJ1.1311</strain>
    </source>
</reference>
<dbReference type="PANTHER" id="PTHR43284">
    <property type="entry name" value="ASPARAGINE SYNTHETASE (GLUTAMINE-HYDROLYZING)"/>
    <property type="match status" value="1"/>
</dbReference>
<organism evidence="7 8">
    <name type="scientific">Lentzea tibetensis</name>
    <dbReference type="NCBI Taxonomy" id="2591470"/>
    <lineage>
        <taxon>Bacteria</taxon>
        <taxon>Bacillati</taxon>
        <taxon>Actinomycetota</taxon>
        <taxon>Actinomycetes</taxon>
        <taxon>Pseudonocardiales</taxon>
        <taxon>Pseudonocardiaceae</taxon>
        <taxon>Lentzea</taxon>
    </lineage>
</organism>
<feature type="domain" description="Asparagine synthetase" evidence="6">
    <location>
        <begin position="248"/>
        <end position="618"/>
    </location>
</feature>
<comment type="pathway">
    <text evidence="1">Amino-acid biosynthesis; L-asparagine biosynthesis; L-asparagine from L-aspartate (L-Gln route): step 1/1.</text>
</comment>